<dbReference type="SUPFAM" id="SSF52313">
    <property type="entry name" value="Ribosomal protein S2"/>
    <property type="match status" value="1"/>
</dbReference>
<dbReference type="InterPro" id="IPR023591">
    <property type="entry name" value="Ribosomal_uS2_flav_dom_sf"/>
</dbReference>
<dbReference type="RefSeq" id="YP_010165717.1">
    <property type="nucleotide sequence ID" value="NC_057511.1"/>
</dbReference>
<dbReference type="AlphaFoldDB" id="A0A893DD70"/>
<organism evidence="2">
    <name type="scientific">Imasa heleensis</name>
    <dbReference type="NCBI Taxonomy" id="2772037"/>
    <lineage>
        <taxon>Eukaryota</taxon>
        <taxon>Malawimonadida</taxon>
        <taxon>Imasidae</taxon>
        <taxon>Imasa</taxon>
    </lineage>
</organism>
<dbReference type="PANTHER" id="PTHR12534">
    <property type="entry name" value="30S RIBOSOMAL PROTEIN S2 PROKARYOTIC AND ORGANELLAR"/>
    <property type="match status" value="1"/>
</dbReference>
<dbReference type="GO" id="GO:0006412">
    <property type="term" value="P:translation"/>
    <property type="evidence" value="ECO:0007669"/>
    <property type="project" value="InterPro"/>
</dbReference>
<evidence type="ECO:0000313" key="2">
    <source>
        <dbReference type="EMBL" id="QRR29730.1"/>
    </source>
</evidence>
<evidence type="ECO:0000256" key="1">
    <source>
        <dbReference type="ARBA" id="ARBA00006242"/>
    </source>
</evidence>
<keyword evidence="2" id="KW-0689">Ribosomal protein</keyword>
<keyword evidence="2" id="KW-0496">Mitochondrion</keyword>
<accession>A0A893DD70</accession>
<dbReference type="Gene3D" id="3.40.50.10490">
    <property type="entry name" value="Glucose-6-phosphate isomerase like protein, domain 1"/>
    <property type="match status" value="2"/>
</dbReference>
<dbReference type="GO" id="GO:0005763">
    <property type="term" value="C:mitochondrial small ribosomal subunit"/>
    <property type="evidence" value="ECO:0007669"/>
    <property type="project" value="TreeGrafter"/>
</dbReference>
<dbReference type="EMBL" id="MT246538">
    <property type="protein sequence ID" value="QRR29730.1"/>
    <property type="molecule type" value="Genomic_DNA"/>
</dbReference>
<dbReference type="InterPro" id="IPR001865">
    <property type="entry name" value="Ribosomal_uS2"/>
</dbReference>
<sequence length="172" mass="19871">MKLNTISIKKIFYIGGHLGEVSPKLHQSNYTYIYGIINNISIIDITYTLKHIKNIIYLIYDISLYKGKIYKILNKMEYLPGHFTNKSSSLYDLVLLLIREKKEQILKEASKMLIPSASLADTHENTSDIDYPIIINNSTSTINLLNSIFTRSIRKGSIDSVLLFKYKYIIRD</sequence>
<proteinExistence type="inferred from homology"/>
<dbReference type="PANTHER" id="PTHR12534:SF0">
    <property type="entry name" value="SMALL RIBOSOMAL SUBUNIT PROTEIN US2M"/>
    <property type="match status" value="1"/>
</dbReference>
<comment type="similarity">
    <text evidence="1">Belongs to the universal ribosomal protein uS2 family.</text>
</comment>
<dbReference type="GeneID" id="67270297"/>
<geneLocation type="mitochondrion" evidence="2"/>
<protein>
    <submittedName>
        <fullName evidence="2">Ribosomal protein S2</fullName>
    </submittedName>
</protein>
<dbReference type="Pfam" id="PF00318">
    <property type="entry name" value="Ribosomal_S2"/>
    <property type="match status" value="2"/>
</dbReference>
<reference evidence="2" key="1">
    <citation type="journal article" date="2021" name="J. Eukaryot. Microbiol.">
        <title>Description of Imasa heleensis, gen. nov., sp. nov. (Imasidae, fam. nov.), a Deep-Branching Marine Malawimonad and Possible Key Taxon in Understanding Early Eukaryotic Evolution.</title>
        <authorList>
            <person name="Heiss A.A."/>
            <person name="Warring S.D."/>
            <person name="Lukacs K."/>
            <person name="Favate J."/>
            <person name="Yang A."/>
            <person name="Gyaltshen Y."/>
            <person name="Filardi C."/>
            <person name="Simpson A.G.B."/>
            <person name="Kim E."/>
        </authorList>
    </citation>
    <scope>NUCLEOTIDE SEQUENCE</scope>
</reference>
<dbReference type="InterPro" id="IPR005706">
    <property type="entry name" value="Ribosomal_uS2_bac/mit/plastid"/>
</dbReference>
<dbReference type="GO" id="GO:0003735">
    <property type="term" value="F:structural constituent of ribosome"/>
    <property type="evidence" value="ECO:0007669"/>
    <property type="project" value="InterPro"/>
</dbReference>
<name>A0A893DD70_9EUKA</name>
<gene>
    <name evidence="2" type="primary">rps2</name>
</gene>
<keyword evidence="2" id="KW-0687">Ribonucleoprotein</keyword>